<dbReference type="InterPro" id="IPR036928">
    <property type="entry name" value="AS_sf"/>
</dbReference>
<dbReference type="EMBL" id="JAPAIK010000440">
    <property type="protein sequence ID" value="MCW1073672.1"/>
    <property type="molecule type" value="Genomic_DNA"/>
</dbReference>
<sequence>QIARPFGPEAWQSFMPIWQAGAAAIPLPPEREELLTPMSRWLRARGREATAPQLMAGLQGMYAIARRMGEAFADYDVIVSPALGTP</sequence>
<dbReference type="SUPFAM" id="SSF75304">
    <property type="entry name" value="Amidase signature (AS) enzymes"/>
    <property type="match status" value="1"/>
</dbReference>
<name>A0AAW5TJC8_STRAP</name>
<comment type="caution">
    <text evidence="1">The sequence shown here is derived from an EMBL/GenBank/DDBJ whole genome shotgun (WGS) entry which is preliminary data.</text>
</comment>
<feature type="non-terminal residue" evidence="1">
    <location>
        <position position="86"/>
    </location>
</feature>
<protein>
    <recommendedName>
        <fullName evidence="3">Amidase</fullName>
    </recommendedName>
</protein>
<organism evidence="1 2">
    <name type="scientific">Streptococcus anginosus</name>
    <dbReference type="NCBI Taxonomy" id="1328"/>
    <lineage>
        <taxon>Bacteria</taxon>
        <taxon>Bacillati</taxon>
        <taxon>Bacillota</taxon>
        <taxon>Bacilli</taxon>
        <taxon>Lactobacillales</taxon>
        <taxon>Streptococcaceae</taxon>
        <taxon>Streptococcus</taxon>
        <taxon>Streptococcus anginosus group</taxon>
    </lineage>
</organism>
<feature type="non-terminal residue" evidence="1">
    <location>
        <position position="1"/>
    </location>
</feature>
<proteinExistence type="predicted"/>
<dbReference type="Proteomes" id="UP001208853">
    <property type="component" value="Unassembled WGS sequence"/>
</dbReference>
<accession>A0AAW5TJC8</accession>
<evidence type="ECO:0008006" key="3">
    <source>
        <dbReference type="Google" id="ProtNLM"/>
    </source>
</evidence>
<dbReference type="AlphaFoldDB" id="A0AAW5TJC8"/>
<evidence type="ECO:0000313" key="1">
    <source>
        <dbReference type="EMBL" id="MCW1073672.1"/>
    </source>
</evidence>
<gene>
    <name evidence="1" type="ORF">OJ930_11890</name>
</gene>
<evidence type="ECO:0000313" key="2">
    <source>
        <dbReference type="Proteomes" id="UP001208853"/>
    </source>
</evidence>
<reference evidence="1" key="1">
    <citation type="submission" date="2022-10" db="EMBL/GenBank/DDBJ databases">
        <title>Comparative genomic study of S. anginosus.</title>
        <authorList>
            <person name="Prasad A."/>
            <person name="Ene A."/>
            <person name="Jablonska S."/>
            <person name="Du J."/>
            <person name="Wolfe A.J."/>
            <person name="Putonti C."/>
        </authorList>
    </citation>
    <scope>NUCLEOTIDE SEQUENCE</scope>
    <source>
        <strain evidence="1">UMB6888</strain>
    </source>
</reference>